<dbReference type="RefSeq" id="WP_180678863.1">
    <property type="nucleotide sequence ID" value="NZ_JACCKA010000072.1"/>
</dbReference>
<proteinExistence type="predicted"/>
<dbReference type="SUPFAM" id="SSF53335">
    <property type="entry name" value="S-adenosyl-L-methionine-dependent methyltransferases"/>
    <property type="match status" value="1"/>
</dbReference>
<name>A0A853JEP7_9GAMM</name>
<organism evidence="2 3">
    <name type="scientific">Luteimonas salinisoli</name>
    <dbReference type="NCBI Taxonomy" id="2752307"/>
    <lineage>
        <taxon>Bacteria</taxon>
        <taxon>Pseudomonadati</taxon>
        <taxon>Pseudomonadota</taxon>
        <taxon>Gammaproteobacteria</taxon>
        <taxon>Lysobacterales</taxon>
        <taxon>Lysobacteraceae</taxon>
        <taxon>Luteimonas</taxon>
    </lineage>
</organism>
<dbReference type="AlphaFoldDB" id="A0A853JEP7"/>
<keyword evidence="3" id="KW-1185">Reference proteome</keyword>
<dbReference type="InterPro" id="IPR029063">
    <property type="entry name" value="SAM-dependent_MTases_sf"/>
</dbReference>
<dbReference type="PANTHER" id="PTHR43317:SF11">
    <property type="entry name" value="POLYAMINE AMINOPROPYLTRANSFERASE 2"/>
    <property type="match status" value="1"/>
</dbReference>
<dbReference type="GO" id="GO:0016740">
    <property type="term" value="F:transferase activity"/>
    <property type="evidence" value="ECO:0007669"/>
    <property type="project" value="UniProtKB-KW"/>
</dbReference>
<evidence type="ECO:0000313" key="2">
    <source>
        <dbReference type="EMBL" id="NZA27079.1"/>
    </source>
</evidence>
<comment type="caution">
    <text evidence="2">The sequence shown here is derived from an EMBL/GenBank/DDBJ whole genome shotgun (WGS) entry which is preliminary data.</text>
</comment>
<dbReference type="PANTHER" id="PTHR43317">
    <property type="entry name" value="THERMOSPERMINE SYNTHASE ACAULIS5"/>
    <property type="match status" value="1"/>
</dbReference>
<dbReference type="Proteomes" id="UP000578091">
    <property type="component" value="Unassembled WGS sequence"/>
</dbReference>
<protein>
    <submittedName>
        <fullName evidence="2">Transferase</fullName>
    </submittedName>
</protein>
<evidence type="ECO:0000256" key="1">
    <source>
        <dbReference type="ARBA" id="ARBA00023115"/>
    </source>
</evidence>
<evidence type="ECO:0000313" key="3">
    <source>
        <dbReference type="Proteomes" id="UP000578091"/>
    </source>
</evidence>
<dbReference type="GO" id="GO:0006596">
    <property type="term" value="P:polyamine biosynthetic process"/>
    <property type="evidence" value="ECO:0007669"/>
    <property type="project" value="UniProtKB-KW"/>
</dbReference>
<sequence length="269" mass="29577">MADGTDEGWRARLRALLPWFGGAGHDVAGKRLRRPFVRSYGRYTSLQFTRRQTQSRMLTDAPDVLLIDYTRTMLGALLLRPRPATIGMVGLGGGSQAKFCYRHLPQARIEVVENNPHVIRLRRRFGIPDDDDRLRVFLDDGARFVSARRGRYGLLLVDGYDETGIPAPLATQQFYDDCRDALADGGVAAFNLFCADALDHVARLRCSFGAGRVLVVGEAKMSNRVAFAWTGSTPAADALQPQRALDALPAAAREELAPVFARVAQAFGA</sequence>
<accession>A0A853JEP7</accession>
<dbReference type="EMBL" id="JACCKA010000072">
    <property type="protein sequence ID" value="NZA27079.1"/>
    <property type="molecule type" value="Genomic_DNA"/>
</dbReference>
<keyword evidence="2" id="KW-0808">Transferase</keyword>
<dbReference type="Pfam" id="PF01564">
    <property type="entry name" value="Spermine_synth"/>
    <property type="match status" value="1"/>
</dbReference>
<gene>
    <name evidence="2" type="ORF">H0E84_11885</name>
</gene>
<reference evidence="2 3" key="1">
    <citation type="submission" date="2020-07" db="EMBL/GenBank/DDBJ databases">
        <title>Luteimonas sp. SJ-92.</title>
        <authorList>
            <person name="Huang X.-X."/>
            <person name="Xu L."/>
            <person name="Sun J.-Q."/>
        </authorList>
    </citation>
    <scope>NUCLEOTIDE SEQUENCE [LARGE SCALE GENOMIC DNA]</scope>
    <source>
        <strain evidence="2 3">SJ-92</strain>
    </source>
</reference>
<dbReference type="Gene3D" id="3.40.50.150">
    <property type="entry name" value="Vaccinia Virus protein VP39"/>
    <property type="match status" value="1"/>
</dbReference>
<keyword evidence="1" id="KW-0620">Polyamine biosynthesis</keyword>